<dbReference type="Proteomes" id="UP001589608">
    <property type="component" value="Unassembled WGS sequence"/>
</dbReference>
<dbReference type="PANTHER" id="PTHR37305">
    <property type="entry name" value="INTEGRAL MEMBRANE PROTEIN-RELATED"/>
    <property type="match status" value="1"/>
</dbReference>
<dbReference type="Pfam" id="PF12730">
    <property type="entry name" value="ABC2_membrane_4"/>
    <property type="match status" value="1"/>
</dbReference>
<evidence type="ECO:0000313" key="4">
    <source>
        <dbReference type="Proteomes" id="UP001589608"/>
    </source>
</evidence>
<feature type="transmembrane region" description="Helical" evidence="1">
    <location>
        <begin position="189"/>
        <end position="207"/>
    </location>
</feature>
<name>A0ABV5M2B2_9ACTN</name>
<evidence type="ECO:0000256" key="2">
    <source>
        <dbReference type="SAM" id="SignalP"/>
    </source>
</evidence>
<feature type="transmembrane region" description="Helical" evidence="1">
    <location>
        <begin position="158"/>
        <end position="182"/>
    </location>
</feature>
<evidence type="ECO:0000256" key="1">
    <source>
        <dbReference type="SAM" id="Phobius"/>
    </source>
</evidence>
<keyword evidence="1" id="KW-0472">Membrane</keyword>
<evidence type="ECO:0000313" key="3">
    <source>
        <dbReference type="EMBL" id="MFB9443002.1"/>
    </source>
</evidence>
<feature type="transmembrane region" description="Helical" evidence="1">
    <location>
        <begin position="61"/>
        <end position="85"/>
    </location>
</feature>
<reference evidence="3 4" key="1">
    <citation type="submission" date="2024-09" db="EMBL/GenBank/DDBJ databases">
        <authorList>
            <person name="Sun Q."/>
            <person name="Mori K."/>
        </authorList>
    </citation>
    <scope>NUCLEOTIDE SEQUENCE [LARGE SCALE GENOMIC DNA]</scope>
    <source>
        <strain evidence="3 4">JCM 3307</strain>
    </source>
</reference>
<feature type="transmembrane region" description="Helical" evidence="1">
    <location>
        <begin position="247"/>
        <end position="269"/>
    </location>
</feature>
<proteinExistence type="predicted"/>
<comment type="caution">
    <text evidence="3">The sequence shown here is derived from an EMBL/GenBank/DDBJ whole genome shotgun (WGS) entry which is preliminary data.</text>
</comment>
<dbReference type="EMBL" id="JBHMCA010000019">
    <property type="protein sequence ID" value="MFB9443002.1"/>
    <property type="molecule type" value="Genomic_DNA"/>
</dbReference>
<dbReference type="PANTHER" id="PTHR37305:SF1">
    <property type="entry name" value="MEMBRANE PROTEIN"/>
    <property type="match status" value="1"/>
</dbReference>
<organism evidence="3 4">
    <name type="scientific">Dactylosporangium vinaceum</name>
    <dbReference type="NCBI Taxonomy" id="53362"/>
    <lineage>
        <taxon>Bacteria</taxon>
        <taxon>Bacillati</taxon>
        <taxon>Actinomycetota</taxon>
        <taxon>Actinomycetes</taxon>
        <taxon>Micromonosporales</taxon>
        <taxon>Micromonosporaceae</taxon>
        <taxon>Dactylosporangium</taxon>
    </lineage>
</organism>
<sequence length="276" mass="28340">MLRVELRTQILRLRTLIALGCVAAVPVAAGLATATSAGHRYNNQDGLFGASTYSALNHAMASLQFTGPLLLPIVVATLAAAIASADRDWGILRYLYVAPVTRTRLLIGKLTAVTIAAVTAVGGNVLAGVLTGLAVFGWHPFHIIDAPDLPTAAALGRALAATAYLTLCMLSIAAIAFALGVLLPRGAEAVAITIGFLVAASILNGQADPDGGVLHTIAVALPVHYWQSWPQLLERAGSPDVTSLPSMATGAVAQVATIAVSVALAVLVLRHRDPAA</sequence>
<dbReference type="RefSeq" id="WP_223099462.1">
    <property type="nucleotide sequence ID" value="NZ_CP061913.1"/>
</dbReference>
<feature type="transmembrane region" description="Helical" evidence="1">
    <location>
        <begin position="106"/>
        <end position="138"/>
    </location>
</feature>
<accession>A0ABV5M2B2</accession>
<keyword evidence="2" id="KW-0732">Signal</keyword>
<keyword evidence="4" id="KW-1185">Reference proteome</keyword>
<feature type="signal peptide" evidence="2">
    <location>
        <begin position="1"/>
        <end position="23"/>
    </location>
</feature>
<keyword evidence="1" id="KW-0812">Transmembrane</keyword>
<feature type="chain" id="PRO_5046672550" evidence="2">
    <location>
        <begin position="24"/>
        <end position="276"/>
    </location>
</feature>
<gene>
    <name evidence="3" type="ORF">ACFFTR_07900</name>
</gene>
<protein>
    <submittedName>
        <fullName evidence="3">ABC transporter permease</fullName>
    </submittedName>
</protein>
<keyword evidence="1" id="KW-1133">Transmembrane helix</keyword>